<dbReference type="EMBL" id="QKKF02022912">
    <property type="protein sequence ID" value="RZF37884.1"/>
    <property type="molecule type" value="Genomic_DNA"/>
</dbReference>
<dbReference type="Proteomes" id="UP000291343">
    <property type="component" value="Unassembled WGS sequence"/>
</dbReference>
<evidence type="ECO:0000259" key="1">
    <source>
        <dbReference type="Pfam" id="PF14846"/>
    </source>
</evidence>
<protein>
    <recommendedName>
        <fullName evidence="1">DUF4485 domain-containing protein</fullName>
    </recommendedName>
</protein>
<dbReference type="InParanoid" id="A0A482WWJ2"/>
<evidence type="ECO:0000313" key="2">
    <source>
        <dbReference type="EMBL" id="RZF37884.1"/>
    </source>
</evidence>
<accession>A0A482WWJ2</accession>
<dbReference type="AlphaFoldDB" id="A0A482WWJ2"/>
<gene>
    <name evidence="2" type="ORF">LSTR_LSTR009984</name>
</gene>
<keyword evidence="3" id="KW-1185">Reference proteome</keyword>
<name>A0A482WWJ2_LAOST</name>
<dbReference type="InterPro" id="IPR027831">
    <property type="entry name" value="DUF4485"/>
</dbReference>
<comment type="caution">
    <text evidence="2">The sequence shown here is derived from an EMBL/GenBank/DDBJ whole genome shotgun (WGS) entry which is preliminary data.</text>
</comment>
<dbReference type="Pfam" id="PF14846">
    <property type="entry name" value="DUF4485"/>
    <property type="match status" value="1"/>
</dbReference>
<feature type="domain" description="DUF4485" evidence="1">
    <location>
        <begin position="6"/>
        <end position="87"/>
    </location>
</feature>
<evidence type="ECO:0000313" key="3">
    <source>
        <dbReference type="Proteomes" id="UP000291343"/>
    </source>
</evidence>
<organism evidence="2 3">
    <name type="scientific">Laodelphax striatellus</name>
    <name type="common">Small brown planthopper</name>
    <name type="synonym">Delphax striatella</name>
    <dbReference type="NCBI Taxonomy" id="195883"/>
    <lineage>
        <taxon>Eukaryota</taxon>
        <taxon>Metazoa</taxon>
        <taxon>Ecdysozoa</taxon>
        <taxon>Arthropoda</taxon>
        <taxon>Hexapoda</taxon>
        <taxon>Insecta</taxon>
        <taxon>Pterygota</taxon>
        <taxon>Neoptera</taxon>
        <taxon>Paraneoptera</taxon>
        <taxon>Hemiptera</taxon>
        <taxon>Auchenorrhyncha</taxon>
        <taxon>Fulgoroidea</taxon>
        <taxon>Delphacidae</taxon>
        <taxon>Criomorphinae</taxon>
        <taxon>Laodelphax</taxon>
    </lineage>
</organism>
<sequence>MTAAENKEFMDAIFDIAEDALQLETAADRVRCCEWVRKLVSLPDDNLESAKMRNEYIQYLRIMVRFGFLHGIFLKSPPPGEMRPLAESLGVVISKSVPDLPSVGPIAPFLAQQSPDGRAYLSIKKIPERGIFCYMAVAPEIIFEEKERPKKQGVNSPNGH</sequence>
<proteinExistence type="predicted"/>
<dbReference type="OrthoDB" id="6572380at2759"/>
<reference evidence="2 3" key="1">
    <citation type="journal article" date="2017" name="Gigascience">
        <title>Genome sequence of the small brown planthopper, Laodelphax striatellus.</title>
        <authorList>
            <person name="Zhu J."/>
            <person name="Jiang F."/>
            <person name="Wang X."/>
            <person name="Yang P."/>
            <person name="Bao Y."/>
            <person name="Zhao W."/>
            <person name="Wang W."/>
            <person name="Lu H."/>
            <person name="Wang Q."/>
            <person name="Cui N."/>
            <person name="Li J."/>
            <person name="Chen X."/>
            <person name="Luo L."/>
            <person name="Yu J."/>
            <person name="Kang L."/>
            <person name="Cui F."/>
        </authorList>
    </citation>
    <scope>NUCLEOTIDE SEQUENCE [LARGE SCALE GENOMIC DNA]</scope>
    <source>
        <strain evidence="2">Lst14</strain>
    </source>
</reference>